<evidence type="ECO:0000313" key="2">
    <source>
        <dbReference type="Proteomes" id="UP001431181"/>
    </source>
</evidence>
<accession>A0ABT3KJA8</accession>
<protein>
    <recommendedName>
        <fullName evidence="3">DNA binding HTH domain-containing protein</fullName>
    </recommendedName>
</protein>
<sequence>MRQLAHVLKVGMAMADEEMLEEWHLPDDFFDDLDASASFDLTAPASTEQDESLERLIPRLLSEFKGNVSQTAKTAGVSRNTVYKYAKGKGNDV</sequence>
<keyword evidence="2" id="KW-1185">Reference proteome</keyword>
<dbReference type="Gene3D" id="1.10.10.60">
    <property type="entry name" value="Homeodomain-like"/>
    <property type="match status" value="1"/>
</dbReference>
<comment type="caution">
    <text evidence="1">The sequence shown here is derived from an EMBL/GenBank/DDBJ whole genome shotgun (WGS) entry which is preliminary data.</text>
</comment>
<proteinExistence type="predicted"/>
<dbReference type="SUPFAM" id="SSF46689">
    <property type="entry name" value="Homeodomain-like"/>
    <property type="match status" value="1"/>
</dbReference>
<reference evidence="1" key="1">
    <citation type="submission" date="2022-11" db="EMBL/GenBank/DDBJ databases">
        <title>Marinomonas sp. nov., isolated from marine algae.</title>
        <authorList>
            <person name="Choi D.G."/>
            <person name="Kim J.M."/>
            <person name="Lee J.K."/>
            <person name="Baek J.H."/>
            <person name="Jeon C.O."/>
        </authorList>
    </citation>
    <scope>NUCLEOTIDE SEQUENCE</scope>
    <source>
        <strain evidence="1">KJ51-3</strain>
    </source>
</reference>
<evidence type="ECO:0008006" key="3">
    <source>
        <dbReference type="Google" id="ProtNLM"/>
    </source>
</evidence>
<name>A0ABT3KJA8_9GAMM</name>
<dbReference type="Proteomes" id="UP001431181">
    <property type="component" value="Unassembled WGS sequence"/>
</dbReference>
<evidence type="ECO:0000313" key="1">
    <source>
        <dbReference type="EMBL" id="MCW4630625.1"/>
    </source>
</evidence>
<dbReference type="InterPro" id="IPR009057">
    <property type="entry name" value="Homeodomain-like_sf"/>
</dbReference>
<gene>
    <name evidence="1" type="ORF">ONZ52_17475</name>
</gene>
<organism evidence="1 2">
    <name type="scientific">Marinomonas rhodophyticola</name>
    <dbReference type="NCBI Taxonomy" id="2992803"/>
    <lineage>
        <taxon>Bacteria</taxon>
        <taxon>Pseudomonadati</taxon>
        <taxon>Pseudomonadota</taxon>
        <taxon>Gammaproteobacteria</taxon>
        <taxon>Oceanospirillales</taxon>
        <taxon>Oceanospirillaceae</taxon>
        <taxon>Marinomonas</taxon>
    </lineage>
</organism>
<dbReference type="EMBL" id="JAPEUL010000009">
    <property type="protein sequence ID" value="MCW4630625.1"/>
    <property type="molecule type" value="Genomic_DNA"/>
</dbReference>